<dbReference type="Proteomes" id="UP000283655">
    <property type="component" value="Unassembled WGS sequence"/>
</dbReference>
<dbReference type="AlphaFoldDB" id="A0A419ARY5"/>
<evidence type="ECO:0000313" key="1">
    <source>
        <dbReference type="EMBL" id="RJL48215.1"/>
    </source>
</evidence>
<reference evidence="1 2" key="1">
    <citation type="submission" date="2018-09" db="EMBL/GenBank/DDBJ databases">
        <title>Phylogenetic diversity of Pectobacterium and Dickeya strains causing blackleg disease of potato in Morocco.</title>
        <authorList>
            <person name="Oulghazi S."/>
            <person name="Moumni M."/>
            <person name="Faure D."/>
        </authorList>
    </citation>
    <scope>NUCLEOTIDE SEQUENCE [LARGE SCALE GENOMIC DNA]</scope>
    <source>
        <strain evidence="1 2">S1.15.11.2D</strain>
    </source>
</reference>
<proteinExistence type="predicted"/>
<evidence type="ECO:0000313" key="2">
    <source>
        <dbReference type="Proteomes" id="UP000283655"/>
    </source>
</evidence>
<dbReference type="RefSeq" id="WP_015730200.1">
    <property type="nucleotide sequence ID" value="NZ_QZDH01000058.1"/>
</dbReference>
<organism evidence="1 2">
    <name type="scientific">Pectobacterium carotovorum</name>
    <name type="common">Erwinia carotovora</name>
    <dbReference type="NCBI Taxonomy" id="554"/>
    <lineage>
        <taxon>Bacteria</taxon>
        <taxon>Pseudomonadati</taxon>
        <taxon>Pseudomonadota</taxon>
        <taxon>Gammaproteobacteria</taxon>
        <taxon>Enterobacterales</taxon>
        <taxon>Pectobacteriaceae</taxon>
        <taxon>Pectobacterium</taxon>
    </lineage>
</organism>
<protein>
    <submittedName>
        <fullName evidence="1">Uncharacterized protein</fullName>
    </submittedName>
</protein>
<comment type="caution">
    <text evidence="1">The sequence shown here is derived from an EMBL/GenBank/DDBJ whole genome shotgun (WGS) entry which is preliminary data.</text>
</comment>
<dbReference type="EMBL" id="QZDH01000058">
    <property type="protein sequence ID" value="RJL48215.1"/>
    <property type="molecule type" value="Genomic_DNA"/>
</dbReference>
<name>A0A419ARY5_PECCA</name>
<sequence>MDDYIYRIDTAVKLKKIQDGFFRAKRWENRSGIDYPHKLLKDRYAELPPAEGIYLICFYSSQQKAEISLKNDFSCFGDCQISRCRKDTVLDAGLIESWDDGFLIGDAYLFWCQEVLTQSNTKLSSTGISLEHIETLSQGEWISLIDYIENSPSSVNTTVEPASLPKDISAIQNKKAWWEFWL</sequence>
<accession>A0A419ARY5</accession>
<gene>
    <name evidence="1" type="ORF">D5071_18615</name>
</gene>